<proteinExistence type="predicted"/>
<dbReference type="InterPro" id="IPR036390">
    <property type="entry name" value="WH_DNA-bd_sf"/>
</dbReference>
<keyword evidence="2" id="KW-0238">DNA-binding</keyword>
<dbReference type="InterPro" id="IPR002577">
    <property type="entry name" value="HTH_HxlR"/>
</dbReference>
<accession>A0A9E7ULL9</accession>
<dbReference type="AlphaFoldDB" id="A0A9E7ULL9"/>
<keyword evidence="3" id="KW-0804">Transcription</keyword>
<dbReference type="Pfam" id="PF01638">
    <property type="entry name" value="HxlR"/>
    <property type="match status" value="1"/>
</dbReference>
<dbReference type="PANTHER" id="PTHR33204:SF29">
    <property type="entry name" value="TRANSCRIPTIONAL REGULATOR"/>
    <property type="match status" value="1"/>
</dbReference>
<evidence type="ECO:0000256" key="1">
    <source>
        <dbReference type="ARBA" id="ARBA00023015"/>
    </source>
</evidence>
<dbReference type="SUPFAM" id="SSF46785">
    <property type="entry name" value="Winged helix' DNA-binding domain"/>
    <property type="match status" value="1"/>
</dbReference>
<sequence>MSVMDEDDYICSVEVAVNEIGGKWKSLVLCALKDGKLRFSEINRKIPKITQRMLTKTLRELEAHGLISRTVYPEVPPRVEYSLTEKGKSVIPILDELCEWGKRYGSYRNSDSD</sequence>
<feature type="domain" description="HTH hxlR-type" evidence="4">
    <location>
        <begin position="11"/>
        <end position="109"/>
    </location>
</feature>
<evidence type="ECO:0000313" key="5">
    <source>
        <dbReference type="EMBL" id="UXH31595.1"/>
    </source>
</evidence>
<name>A0A9E7ULL9_METWO</name>
<evidence type="ECO:0000256" key="3">
    <source>
        <dbReference type="ARBA" id="ARBA00023163"/>
    </source>
</evidence>
<dbReference type="Proteomes" id="UP001065373">
    <property type="component" value="Chromosome"/>
</dbReference>
<evidence type="ECO:0000259" key="4">
    <source>
        <dbReference type="PROSITE" id="PS51118"/>
    </source>
</evidence>
<protein>
    <submittedName>
        <fullName evidence="5">Winged helix-turn-helix transcriptional regulator</fullName>
    </submittedName>
</protein>
<organism evidence="5">
    <name type="scientific">Methanothermobacter wolfeii</name>
    <name type="common">Methanobacterium wolfei</name>
    <dbReference type="NCBI Taxonomy" id="145261"/>
    <lineage>
        <taxon>Archaea</taxon>
        <taxon>Methanobacteriati</taxon>
        <taxon>Methanobacteriota</taxon>
        <taxon>Methanomada group</taxon>
        <taxon>Methanobacteria</taxon>
        <taxon>Methanobacteriales</taxon>
        <taxon>Methanobacteriaceae</taxon>
        <taxon>Methanothermobacter</taxon>
    </lineage>
</organism>
<dbReference type="PANTHER" id="PTHR33204">
    <property type="entry name" value="TRANSCRIPTIONAL REGULATOR, MARR FAMILY"/>
    <property type="match status" value="1"/>
</dbReference>
<evidence type="ECO:0000256" key="2">
    <source>
        <dbReference type="ARBA" id="ARBA00023125"/>
    </source>
</evidence>
<dbReference type="PROSITE" id="PS51118">
    <property type="entry name" value="HTH_HXLR"/>
    <property type="match status" value="1"/>
</dbReference>
<dbReference type="EMBL" id="CP104550">
    <property type="protein sequence ID" value="UXH31595.1"/>
    <property type="molecule type" value="Genomic_DNA"/>
</dbReference>
<gene>
    <name evidence="5" type="ORF">N5910_08660</name>
</gene>
<dbReference type="InterPro" id="IPR036388">
    <property type="entry name" value="WH-like_DNA-bd_sf"/>
</dbReference>
<dbReference type="GO" id="GO:0003677">
    <property type="term" value="F:DNA binding"/>
    <property type="evidence" value="ECO:0007669"/>
    <property type="project" value="UniProtKB-KW"/>
</dbReference>
<reference evidence="5" key="1">
    <citation type="submission" date="2022-09" db="EMBL/GenBank/DDBJ databases">
        <title>Characterization of three MwoI isoschizomers from sequenced genome and metagenomes.</title>
        <authorList>
            <person name="Fomenkov A."/>
            <person name="Xu S.Y."/>
            <person name="Roberts R.J."/>
        </authorList>
    </citation>
    <scope>NUCLEOTIDE SEQUENCE</scope>
    <source>
        <strain evidence="5">DSM 2970</strain>
    </source>
</reference>
<keyword evidence="1" id="KW-0805">Transcription regulation</keyword>
<dbReference type="Gene3D" id="1.10.10.10">
    <property type="entry name" value="Winged helix-like DNA-binding domain superfamily/Winged helix DNA-binding domain"/>
    <property type="match status" value="1"/>
</dbReference>